<organism evidence="3 4">
    <name type="scientific">Spodoptera litura</name>
    <name type="common">Asian cotton leafworm</name>
    <dbReference type="NCBI Taxonomy" id="69820"/>
    <lineage>
        <taxon>Eukaryota</taxon>
        <taxon>Metazoa</taxon>
        <taxon>Ecdysozoa</taxon>
        <taxon>Arthropoda</taxon>
        <taxon>Hexapoda</taxon>
        <taxon>Insecta</taxon>
        <taxon>Pterygota</taxon>
        <taxon>Neoptera</taxon>
        <taxon>Endopterygota</taxon>
        <taxon>Lepidoptera</taxon>
        <taxon>Glossata</taxon>
        <taxon>Ditrysia</taxon>
        <taxon>Noctuoidea</taxon>
        <taxon>Noctuidae</taxon>
        <taxon>Amphipyrinae</taxon>
        <taxon>Spodoptera</taxon>
    </lineage>
</organism>
<dbReference type="KEGG" id="sliu:111352736"/>
<dbReference type="GeneID" id="111352736"/>
<feature type="coiled-coil region" evidence="1">
    <location>
        <begin position="108"/>
        <end position="149"/>
    </location>
</feature>
<proteinExistence type="predicted"/>
<sequence>MDPCVGECELAERDPGLCVCKEGPTLDILKDIQRLYEEKLEQLERACGVTKLQQQVNLLRSWVSDLVGQNTLLARAVEELETEATTKLMMERQKNSERGSKNIICGKVSELKLLNETLHKENMAKEREIRQLNKEAQAYEQTIMNLRKEMSSCKYHSPEVAKKDAEVMAGMCCTGTECPGAEPKTSTPNQSCALQCEVTSSTPNVSFIERSCSVPVLVSDASIADLECHFQKHNTSFKKDQSNNTVFCTPRGSIRTPPCNVSKNSSCQASPRYCPLQESPQVCPWQESSRGCTLQGSPRRCPSQEPSCPAQRPPPCHKSIDSSRCYGEGHNQGLSKFAQPECPANKPQKKKKQEKVHCECGKEKVHCECDKEKVHCKCGKEKDDCKCTKEKVVCKCGKENVICKCGKEKDDCKCGKEKVICKCGKEMDDYKCAKEKVICKCGKEKVICKCGKEKDDCKCGKEKAICKCGKEKVNSKCGKEKDDCKCGKEKVDCKCGKEKVDCKCGKDKVYCECFEETVDCECVEEIYFNDEIKKSSCSSPKSCCTERSDSQRCKQTPSELFTQLQKGLTCSSSTKMRKDSGATCSLIDSSTATCDASFYHSKLLATLQILQNKEETIGVQADSLAVAEERIATLTERANELKKELDRKTKEYQTLRKFGDCCKVVKHDVCVVTDRPMEDQRAIVTTLENNLSVIEELYRECFYETAKQENLIEMLRSSYLDVRLMEKQKADQIGHLQTVIDKQKWSIDRCKDIASEVDGLKTEISNFLNSTTSTSTNHDSGMWERSEDSLTSVPGVQDDLQEVTEQLLRLQDLLALGCSCGLKDENIKLKKEAEGLRIKMGNLQQKLCSLEGVLALKNDADLKYQAEIEMKHQELSKIREQLARSQEDTCEAMSMQLRRTKALLDEKTELINQLKQENECQAEKIQNIQEELEKADSIIKENCKMRSEVSYLSAQVELWRAQLDDSQRHVCALDQELARTRAHTQKIDACYREKVSAVAELQSHLEQAYARGAALCGESRRAVGAVRTWMRRMRDKHREQEALLKEKDALLEILRRHLEERQSGSQHICTTCEKLAPCSKCQSRDDRSFTCKSRSPPCRSVSPSDTPSCSSTPTTLRVLENKEAAAKRCKAWMCDTGVQLPERRESGSDAAPRAACCDLRAARHVRLGRATLQLHPPGPAAPRRDPLQLQAVSPSSSCVRVKRSCAGPRSSCAPVQLSCAGPSSSCAPVQLPCSGPSSSRAPVQLPCAVPSSSCAPIQLQCVGSGSSRAAPSPERGRRGAGRAVSPTEELLQRVEQLSDALADGSRRWARGRDAV</sequence>
<gene>
    <name evidence="4" type="primary">LOC111352736</name>
</gene>
<accession>A0A9J7DYQ3</accession>
<feature type="region of interest" description="Disordered" evidence="2">
    <location>
        <begin position="1265"/>
        <end position="1291"/>
    </location>
</feature>
<evidence type="ECO:0000313" key="4">
    <source>
        <dbReference type="RefSeq" id="XP_022821125.1"/>
    </source>
</evidence>
<feature type="compositionally biased region" description="Low complexity" evidence="2">
    <location>
        <begin position="1093"/>
        <end position="1113"/>
    </location>
</feature>
<dbReference type="Proteomes" id="UP000301870">
    <property type="component" value="Chromosome 15"/>
</dbReference>
<dbReference type="OrthoDB" id="7471519at2759"/>
<reference evidence="4" key="1">
    <citation type="submission" date="2025-08" db="UniProtKB">
        <authorList>
            <consortium name="RefSeq"/>
        </authorList>
    </citation>
    <scope>IDENTIFICATION</scope>
    <source>
        <strain evidence="4">Ishihara</strain>
        <tissue evidence="4">Whole body</tissue>
    </source>
</reference>
<feature type="coiled-coil region" evidence="1">
    <location>
        <begin position="826"/>
        <end position="938"/>
    </location>
</feature>
<feature type="coiled-coil region" evidence="1">
    <location>
        <begin position="624"/>
        <end position="658"/>
    </location>
</feature>
<feature type="region of interest" description="Disordered" evidence="2">
    <location>
        <begin position="1092"/>
        <end position="1113"/>
    </location>
</feature>
<protein>
    <submittedName>
        <fullName evidence="4">Uncharacterized protein LOC111352736</fullName>
    </submittedName>
</protein>
<evidence type="ECO:0000256" key="2">
    <source>
        <dbReference type="SAM" id="MobiDB-lite"/>
    </source>
</evidence>
<name>A0A9J7DYQ3_SPOLT</name>
<evidence type="ECO:0000256" key="1">
    <source>
        <dbReference type="SAM" id="Coils"/>
    </source>
</evidence>
<evidence type="ECO:0000313" key="3">
    <source>
        <dbReference type="Proteomes" id="UP000301870"/>
    </source>
</evidence>
<keyword evidence="3" id="KW-1185">Reference proteome</keyword>
<keyword evidence="1" id="KW-0175">Coiled coil</keyword>
<dbReference type="RefSeq" id="XP_022821125.1">
    <property type="nucleotide sequence ID" value="XM_022965357.1"/>
</dbReference>